<evidence type="ECO:0000259" key="5">
    <source>
        <dbReference type="Pfam" id="PF12708"/>
    </source>
</evidence>
<dbReference type="InterPro" id="IPR011050">
    <property type="entry name" value="Pectin_lyase_fold/virulence"/>
</dbReference>
<evidence type="ECO:0000256" key="4">
    <source>
        <dbReference type="RuleBase" id="RU361169"/>
    </source>
</evidence>
<sequence length="414" mass="45055">MVRAPEFPDRDFPVTDFGAAADGTTDDGAAFRAAVEACHAAGGGHVIVPEGSYLTGPIRLLSGVDLHLRAGAVVRFRREPEAYLPAVPTRWQGVELMGYSPFVYAYDARDIAITGAGTLDGQADDAHWWAWKPLENADFALLERMADDDVPVAERVFAEGYHLPPSFVQPYRCENVLIQGVTLINSPFWQIHPVLCRNVTVDGVTVRSHGHNNDGCNPESCDGVVIENCDFDTGDDCIAIKAGRNTDGRRLAVPCQHIVIENCTFADGHGGVTIGSEMSGGVQHVYARNLRMDSPNLWSCARFKTNSVRGGFIRDVHIEDVTVGRVADQVLEIDFGYEEGDAGPHLPEVDGIHLRDWRVASTDAPWRLAGYPQDPIGTVTLTRFTVDEARSPGVAEQIADLQLTDVRVNGKPIG</sequence>
<dbReference type="SMART" id="SM00710">
    <property type="entry name" value="PbH1"/>
    <property type="match status" value="4"/>
</dbReference>
<dbReference type="PANTHER" id="PTHR31339">
    <property type="entry name" value="PECTIN LYASE-RELATED"/>
    <property type="match status" value="1"/>
</dbReference>
<dbReference type="Proteomes" id="UP000636960">
    <property type="component" value="Unassembled WGS sequence"/>
</dbReference>
<dbReference type="PANTHER" id="PTHR31339:SF9">
    <property type="entry name" value="PLASMIN AND FIBRONECTIN-BINDING PROTEIN A"/>
    <property type="match status" value="1"/>
</dbReference>
<dbReference type="EMBL" id="BOMV01000026">
    <property type="protein sequence ID" value="GIE95241.1"/>
    <property type="molecule type" value="Genomic_DNA"/>
</dbReference>
<reference evidence="6" key="1">
    <citation type="submission" date="2021-01" db="EMBL/GenBank/DDBJ databases">
        <title>Whole genome shotgun sequence of Actinoplanes rishiriensis NBRC 108556.</title>
        <authorList>
            <person name="Komaki H."/>
            <person name="Tamura T."/>
        </authorList>
    </citation>
    <scope>NUCLEOTIDE SEQUENCE</scope>
    <source>
        <strain evidence="6">NBRC 108556</strain>
    </source>
</reference>
<comment type="caution">
    <text evidence="6">The sequence shown here is derived from an EMBL/GenBank/DDBJ whole genome shotgun (WGS) entry which is preliminary data.</text>
</comment>
<evidence type="ECO:0000256" key="2">
    <source>
        <dbReference type="ARBA" id="ARBA00022801"/>
    </source>
</evidence>
<keyword evidence="7" id="KW-1185">Reference proteome</keyword>
<dbReference type="InterPro" id="IPR051801">
    <property type="entry name" value="GH28_Enzymes"/>
</dbReference>
<dbReference type="InterPro" id="IPR006626">
    <property type="entry name" value="PbH1"/>
</dbReference>
<dbReference type="InterPro" id="IPR012334">
    <property type="entry name" value="Pectin_lyas_fold"/>
</dbReference>
<keyword evidence="2 4" id="KW-0378">Hydrolase</keyword>
<accession>A0A919MPM6</accession>
<dbReference type="InterPro" id="IPR024535">
    <property type="entry name" value="RHGA/B-epi-like_pectate_lyase"/>
</dbReference>
<dbReference type="SUPFAM" id="SSF51126">
    <property type="entry name" value="Pectin lyase-like"/>
    <property type="match status" value="1"/>
</dbReference>
<name>A0A919MPM6_9ACTN</name>
<protein>
    <submittedName>
        <fullName evidence="6">Glycoside hydrolase</fullName>
    </submittedName>
</protein>
<dbReference type="AlphaFoldDB" id="A0A919MPM6"/>
<gene>
    <name evidence="6" type="ORF">Ari01nite_27060</name>
</gene>
<evidence type="ECO:0000256" key="1">
    <source>
        <dbReference type="ARBA" id="ARBA00008834"/>
    </source>
</evidence>
<keyword evidence="3 4" id="KW-0326">Glycosidase</keyword>
<dbReference type="Pfam" id="PF12708">
    <property type="entry name" value="Pect-lyase_RHGA_epim"/>
    <property type="match status" value="1"/>
</dbReference>
<dbReference type="Pfam" id="PF00295">
    <property type="entry name" value="Glyco_hydro_28"/>
    <property type="match status" value="1"/>
</dbReference>
<comment type="similarity">
    <text evidence="1 4">Belongs to the glycosyl hydrolase 28 family.</text>
</comment>
<evidence type="ECO:0000313" key="6">
    <source>
        <dbReference type="EMBL" id="GIE95241.1"/>
    </source>
</evidence>
<dbReference type="GO" id="GO:0005975">
    <property type="term" value="P:carbohydrate metabolic process"/>
    <property type="evidence" value="ECO:0007669"/>
    <property type="project" value="InterPro"/>
</dbReference>
<dbReference type="PROSITE" id="PS00502">
    <property type="entry name" value="POLYGALACTURONASE"/>
    <property type="match status" value="1"/>
</dbReference>
<proteinExistence type="inferred from homology"/>
<evidence type="ECO:0000256" key="3">
    <source>
        <dbReference type="ARBA" id="ARBA00023295"/>
    </source>
</evidence>
<organism evidence="6 7">
    <name type="scientific">Paractinoplanes rishiriensis</name>
    <dbReference type="NCBI Taxonomy" id="1050105"/>
    <lineage>
        <taxon>Bacteria</taxon>
        <taxon>Bacillati</taxon>
        <taxon>Actinomycetota</taxon>
        <taxon>Actinomycetes</taxon>
        <taxon>Micromonosporales</taxon>
        <taxon>Micromonosporaceae</taxon>
        <taxon>Paractinoplanes</taxon>
    </lineage>
</organism>
<dbReference type="Gene3D" id="2.160.20.10">
    <property type="entry name" value="Single-stranded right-handed beta-helix, Pectin lyase-like"/>
    <property type="match status" value="1"/>
</dbReference>
<evidence type="ECO:0000313" key="7">
    <source>
        <dbReference type="Proteomes" id="UP000636960"/>
    </source>
</evidence>
<dbReference type="InterPro" id="IPR000743">
    <property type="entry name" value="Glyco_hydro_28"/>
</dbReference>
<dbReference type="GO" id="GO:0004650">
    <property type="term" value="F:polygalacturonase activity"/>
    <property type="evidence" value="ECO:0007669"/>
    <property type="project" value="InterPro"/>
</dbReference>
<feature type="domain" description="Rhamnogalacturonase A/B/Epimerase-like pectate lyase" evidence="5">
    <location>
        <begin position="14"/>
        <end position="66"/>
    </location>
</feature>